<feature type="signal peptide" evidence="1">
    <location>
        <begin position="1"/>
        <end position="23"/>
    </location>
</feature>
<sequence length="546" mass="62716">MRKIVHLLQSVVLLGVTAASVHAQPVAFAAERENWLRKAADNMPKLTETVKKPQCLVRSEKDPDAFQGWKMVETDGMETLYNQSFKALKEVTVDFGEHLTGYFSFTIGKLNTDADAPLRFRLTFAEVPAELNTPFDPYPGGLSRAWLQDEVVTVMRAPATVTLPRRMAFRYVKIEMLAHSSFDFAITDMQFTAVTSASGTPEELAPTTDPIIAQINRTGLITLKECMQTVYEDGPKRDQRLWIGDLYLESLANTYSFKNHELTRRCLYLLAALADEDGWLHATVFEYPDPHPQTGQHCMDYSLLYGVTLYEYLKATGDRETAEDLWPVVVRQIEFARTYLKDDIYDMDKKPQWWLVFDWKEDLNRHAPMQGLMTFAIDRSYELARMLGREQEVAEWPGVVKAMRKASRKNFYDSKNGVVVSGPDRQVSYLSQVWMILSGTLSQKESVRALEAAFADPASCYPGSPYAYHYLIEAMLHCGMNRQAKELLVDYWGSMIRKGADTFWEVYDPKDDFKSPYNFYPINSYCHAWSCTPVYFINKYKEIFQQ</sequence>
<dbReference type="InterPro" id="IPR008928">
    <property type="entry name" value="6-hairpin_glycosidase_sf"/>
</dbReference>
<proteinExistence type="predicted"/>
<dbReference type="GO" id="GO:0016787">
    <property type="term" value="F:hydrolase activity"/>
    <property type="evidence" value="ECO:0007669"/>
    <property type="project" value="UniProtKB-KW"/>
</dbReference>
<evidence type="ECO:0000256" key="1">
    <source>
        <dbReference type="SAM" id="SignalP"/>
    </source>
</evidence>
<dbReference type="RefSeq" id="WP_055205059.1">
    <property type="nucleotide sequence ID" value="NZ_JACOOK010000003.1"/>
</dbReference>
<evidence type="ECO:0000313" key="5">
    <source>
        <dbReference type="Proteomes" id="UP000636891"/>
    </source>
</evidence>
<keyword evidence="5" id="KW-1185">Reference proteome</keyword>
<dbReference type="InterPro" id="IPR049164">
    <property type="entry name" value="Glyco_hydro_78_N"/>
</dbReference>
<feature type="chain" id="PRO_5045556288" evidence="1">
    <location>
        <begin position="24"/>
        <end position="546"/>
    </location>
</feature>
<reference evidence="4 5" key="1">
    <citation type="submission" date="2020-08" db="EMBL/GenBank/DDBJ databases">
        <title>Genome public.</title>
        <authorList>
            <person name="Liu C."/>
            <person name="Sun Q."/>
        </authorList>
    </citation>
    <scope>NUCLEOTIDE SEQUENCE [LARGE SCALE GENOMIC DNA]</scope>
    <source>
        <strain evidence="4 5">New-7</strain>
    </source>
</reference>
<dbReference type="Pfam" id="PF21104">
    <property type="entry name" value="Glyco_hydro_78_N"/>
    <property type="match status" value="1"/>
</dbReference>
<dbReference type="Proteomes" id="UP000636891">
    <property type="component" value="Unassembled WGS sequence"/>
</dbReference>
<protein>
    <submittedName>
        <fullName evidence="4">Family 78 glycoside hydrolase catalytic domain</fullName>
    </submittedName>
</protein>
<dbReference type="PANTHER" id="PTHR34987">
    <property type="entry name" value="C, PUTATIVE (AFU_ORTHOLOGUE AFUA_3G02880)-RELATED"/>
    <property type="match status" value="1"/>
</dbReference>
<dbReference type="Pfam" id="PF17389">
    <property type="entry name" value="Bac_rhamnosid6H"/>
    <property type="match status" value="1"/>
</dbReference>
<feature type="domain" description="Alpha-L-rhamnosidase six-hairpin glycosidase" evidence="2">
    <location>
        <begin position="207"/>
        <end position="538"/>
    </location>
</feature>
<evidence type="ECO:0000313" key="4">
    <source>
        <dbReference type="EMBL" id="MBC5616885.1"/>
    </source>
</evidence>
<evidence type="ECO:0000259" key="3">
    <source>
        <dbReference type="Pfam" id="PF21104"/>
    </source>
</evidence>
<dbReference type="InterPro" id="IPR012341">
    <property type="entry name" value="6hp_glycosidase-like_sf"/>
</dbReference>
<dbReference type="SUPFAM" id="SSF48208">
    <property type="entry name" value="Six-hairpin glycosidases"/>
    <property type="match status" value="1"/>
</dbReference>
<keyword evidence="4" id="KW-0378">Hydrolase</keyword>
<dbReference type="Gene3D" id="1.50.10.10">
    <property type="match status" value="1"/>
</dbReference>
<comment type="caution">
    <text evidence="4">The sequence shown here is derived from an EMBL/GenBank/DDBJ whole genome shotgun (WGS) entry which is preliminary data.</text>
</comment>
<dbReference type="InterPro" id="IPR035396">
    <property type="entry name" value="Bac_rhamnosid6H"/>
</dbReference>
<organism evidence="4 5">
    <name type="scientific">Alistipes hominis</name>
    <dbReference type="NCBI Taxonomy" id="2763015"/>
    <lineage>
        <taxon>Bacteria</taxon>
        <taxon>Pseudomonadati</taxon>
        <taxon>Bacteroidota</taxon>
        <taxon>Bacteroidia</taxon>
        <taxon>Bacteroidales</taxon>
        <taxon>Rikenellaceae</taxon>
        <taxon>Alistipes</taxon>
    </lineage>
</organism>
<name>A0ABR7CNH4_9BACT</name>
<dbReference type="EMBL" id="JACOOK010000003">
    <property type="protein sequence ID" value="MBC5616885.1"/>
    <property type="molecule type" value="Genomic_DNA"/>
</dbReference>
<accession>A0ABR7CNH4</accession>
<dbReference type="PANTHER" id="PTHR34987:SF4">
    <property type="entry name" value="ALPHA-L-RHAMNOSIDASE C-TERMINAL DOMAIN-CONTAINING PROTEIN"/>
    <property type="match status" value="1"/>
</dbReference>
<feature type="domain" description="Glycosyl hydrolase family 78 alpha-rhamnosidase N-terminal" evidence="3">
    <location>
        <begin position="53"/>
        <end position="193"/>
    </location>
</feature>
<keyword evidence="1" id="KW-0732">Signal</keyword>
<gene>
    <name evidence="4" type="ORF">H8S08_07620</name>
</gene>
<evidence type="ECO:0000259" key="2">
    <source>
        <dbReference type="Pfam" id="PF17389"/>
    </source>
</evidence>